<dbReference type="PROSITE" id="PS50119">
    <property type="entry name" value="ZF_BBOX"/>
    <property type="match status" value="2"/>
</dbReference>
<dbReference type="SUPFAM" id="SSF57850">
    <property type="entry name" value="RING/U-box"/>
    <property type="match status" value="1"/>
</dbReference>
<dbReference type="Gene3D" id="3.30.40.10">
    <property type="entry name" value="Zinc/RING finger domain, C3HC4 (zinc finger)"/>
    <property type="match status" value="1"/>
</dbReference>
<keyword evidence="1" id="KW-0479">Metal-binding</keyword>
<accession>A0AAE0WDY8</accession>
<gene>
    <name evidence="7" type="ORF">CHS0354_032153</name>
</gene>
<evidence type="ECO:0000256" key="3">
    <source>
        <dbReference type="ARBA" id="ARBA00022833"/>
    </source>
</evidence>
<comment type="caution">
    <text evidence="7">The sequence shown here is derived from an EMBL/GenBank/DDBJ whole genome shotgun (WGS) entry which is preliminary data.</text>
</comment>
<dbReference type="SMART" id="SM00184">
    <property type="entry name" value="RING"/>
    <property type="match status" value="1"/>
</dbReference>
<reference evidence="7" key="3">
    <citation type="submission" date="2023-05" db="EMBL/GenBank/DDBJ databases">
        <authorList>
            <person name="Smith C.H."/>
        </authorList>
    </citation>
    <scope>NUCLEOTIDE SEQUENCE</scope>
    <source>
        <strain evidence="7">CHS0354</strain>
        <tissue evidence="7">Mantle</tissue>
    </source>
</reference>
<dbReference type="EMBL" id="JAEAOA010001908">
    <property type="protein sequence ID" value="KAK3610067.1"/>
    <property type="molecule type" value="Genomic_DNA"/>
</dbReference>
<reference evidence="7" key="1">
    <citation type="journal article" date="2021" name="Genome Biol. Evol.">
        <title>A High-Quality Reference Genome for a Parasitic Bivalve with Doubly Uniparental Inheritance (Bivalvia: Unionida).</title>
        <authorList>
            <person name="Smith C.H."/>
        </authorList>
    </citation>
    <scope>NUCLEOTIDE SEQUENCE</scope>
    <source>
        <strain evidence="7">CHS0354</strain>
    </source>
</reference>
<dbReference type="InterPro" id="IPR011042">
    <property type="entry name" value="6-blade_b-propeller_TolB-like"/>
</dbReference>
<dbReference type="SUPFAM" id="SSF101898">
    <property type="entry name" value="NHL repeat"/>
    <property type="match status" value="1"/>
</dbReference>
<dbReference type="AlphaFoldDB" id="A0AAE0WDY8"/>
<dbReference type="InterPro" id="IPR001841">
    <property type="entry name" value="Znf_RING"/>
</dbReference>
<keyword evidence="8" id="KW-1185">Reference proteome</keyword>
<protein>
    <submittedName>
        <fullName evidence="7">Uncharacterized protein</fullName>
    </submittedName>
</protein>
<dbReference type="CDD" id="cd19757">
    <property type="entry name" value="Bbox1"/>
    <property type="match status" value="1"/>
</dbReference>
<evidence type="ECO:0000256" key="4">
    <source>
        <dbReference type="PROSITE-ProRule" id="PRU00024"/>
    </source>
</evidence>
<organism evidence="7 8">
    <name type="scientific">Potamilus streckersoni</name>
    <dbReference type="NCBI Taxonomy" id="2493646"/>
    <lineage>
        <taxon>Eukaryota</taxon>
        <taxon>Metazoa</taxon>
        <taxon>Spiralia</taxon>
        <taxon>Lophotrochozoa</taxon>
        <taxon>Mollusca</taxon>
        <taxon>Bivalvia</taxon>
        <taxon>Autobranchia</taxon>
        <taxon>Heteroconchia</taxon>
        <taxon>Palaeoheterodonta</taxon>
        <taxon>Unionida</taxon>
        <taxon>Unionoidea</taxon>
        <taxon>Unionidae</taxon>
        <taxon>Ambleminae</taxon>
        <taxon>Lampsilini</taxon>
        <taxon>Potamilus</taxon>
    </lineage>
</organism>
<dbReference type="InterPro" id="IPR013083">
    <property type="entry name" value="Znf_RING/FYVE/PHD"/>
</dbReference>
<dbReference type="PROSITE" id="PS00518">
    <property type="entry name" value="ZF_RING_1"/>
    <property type="match status" value="1"/>
</dbReference>
<dbReference type="Gene3D" id="3.30.160.60">
    <property type="entry name" value="Classic Zinc Finger"/>
    <property type="match status" value="1"/>
</dbReference>
<dbReference type="InterPro" id="IPR018957">
    <property type="entry name" value="Znf_C3HC4_RING-type"/>
</dbReference>
<dbReference type="Gene3D" id="2.120.10.30">
    <property type="entry name" value="TolB, C-terminal domain"/>
    <property type="match status" value="1"/>
</dbReference>
<name>A0AAE0WDY8_9BIVA</name>
<dbReference type="SUPFAM" id="SSF57845">
    <property type="entry name" value="B-box zinc-binding domain"/>
    <property type="match status" value="1"/>
</dbReference>
<evidence type="ECO:0000256" key="1">
    <source>
        <dbReference type="ARBA" id="ARBA00022723"/>
    </source>
</evidence>
<dbReference type="Proteomes" id="UP001195483">
    <property type="component" value="Unassembled WGS sequence"/>
</dbReference>
<evidence type="ECO:0000313" key="8">
    <source>
        <dbReference type="Proteomes" id="UP001195483"/>
    </source>
</evidence>
<dbReference type="PANTHER" id="PTHR25462:SF296">
    <property type="entry name" value="MEIOTIC P26, ISOFORM F"/>
    <property type="match status" value="1"/>
</dbReference>
<dbReference type="GO" id="GO:0008270">
    <property type="term" value="F:zinc ion binding"/>
    <property type="evidence" value="ECO:0007669"/>
    <property type="project" value="UniProtKB-KW"/>
</dbReference>
<dbReference type="Pfam" id="PF00097">
    <property type="entry name" value="zf-C3HC4"/>
    <property type="match status" value="1"/>
</dbReference>
<sequence>MMATTLTQTNDEQSCPICLGPFHQPKQLKCAHTFCQGCLQSYITTEVSEQEHLSNVKCPVCRKSARPAKRDTPTSEWASHFPDNMLVQSVSPTKSKVDRFCDACNSEGVSVPAEGFCAVCKEAMCTDCVKCHKKQTVSKNHIIIKIEELTGNIENVMKCMEGFTCTEHDGEDIKFYCQDHKVACCATCFLHSHKTCSKEIDLKEELPALLHGIKPKEIIAELKKMESHLNKFMEINNSNHNDLEFQVNGMTDKIRHIREKINAALDDLEKIVKTEGCRIYKEEAIKKQEENHQCLALVHAVRNSHFLIKTVHKYGSDIQKFLMTEKIESQLQPYYNQIREKYEMTNIITVELEFAPLVESIFSLSSPDVGKLLLKTVSKPLPISLRKPTKDCIVERVDVINVEAPGSTSTHYTAVTFLPGDKVMLADHYHDECILLNPSYKLLASYKLTGRPVDICCVDDQEVAITSENQTKIQIISVRNDIISPARLISTTYDCYGIAAAEKGEMFVTGDCGNDKYQLSRISTDGEVKSFFKYDATSGWWCFVATDRARTRVYITISGKNSLLCFSMDGKMLFSYSPDDLRWPLGITVDRDGNIYVPGYQSNNIHQLTPDGSLLKLITNEVPQQPRAICFHQNRDIFLLTIGSCRRHLYIYNLK</sequence>
<keyword evidence="3" id="KW-0862">Zinc</keyword>
<evidence type="ECO:0000259" key="5">
    <source>
        <dbReference type="PROSITE" id="PS50089"/>
    </source>
</evidence>
<dbReference type="PROSITE" id="PS50089">
    <property type="entry name" value="ZF_RING_2"/>
    <property type="match status" value="1"/>
</dbReference>
<evidence type="ECO:0000256" key="2">
    <source>
        <dbReference type="ARBA" id="ARBA00022771"/>
    </source>
</evidence>
<feature type="domain" description="B box-type" evidence="6">
    <location>
        <begin position="96"/>
        <end position="146"/>
    </location>
</feature>
<dbReference type="InterPro" id="IPR047153">
    <property type="entry name" value="TRIM45/56/19-like"/>
</dbReference>
<evidence type="ECO:0000259" key="6">
    <source>
        <dbReference type="PROSITE" id="PS50119"/>
    </source>
</evidence>
<evidence type="ECO:0000313" key="7">
    <source>
        <dbReference type="EMBL" id="KAK3610067.1"/>
    </source>
</evidence>
<reference evidence="7" key="2">
    <citation type="journal article" date="2021" name="Genome Biol. Evol.">
        <title>Developing a high-quality reference genome for a parasitic bivalve with doubly uniparental inheritance (Bivalvia: Unionida).</title>
        <authorList>
            <person name="Smith C.H."/>
        </authorList>
    </citation>
    <scope>NUCLEOTIDE SEQUENCE</scope>
    <source>
        <strain evidence="7">CHS0354</strain>
        <tissue evidence="7">Mantle</tissue>
    </source>
</reference>
<keyword evidence="2 4" id="KW-0863">Zinc-finger</keyword>
<dbReference type="InterPro" id="IPR000315">
    <property type="entry name" value="Znf_B-box"/>
</dbReference>
<proteinExistence type="predicted"/>
<dbReference type="InterPro" id="IPR017907">
    <property type="entry name" value="Znf_RING_CS"/>
</dbReference>
<feature type="domain" description="B box-type" evidence="6">
    <location>
        <begin position="160"/>
        <end position="195"/>
    </location>
</feature>
<feature type="domain" description="RING-type" evidence="5">
    <location>
        <begin position="15"/>
        <end position="62"/>
    </location>
</feature>
<dbReference type="PANTHER" id="PTHR25462">
    <property type="entry name" value="BONUS, ISOFORM C-RELATED"/>
    <property type="match status" value="1"/>
</dbReference>